<dbReference type="InterPro" id="IPR001464">
    <property type="entry name" value="Annexin"/>
</dbReference>
<dbReference type="RefSeq" id="XP_014244256.1">
    <property type="nucleotide sequence ID" value="XM_014388770.2"/>
</dbReference>
<evidence type="ECO:0000256" key="2">
    <source>
        <dbReference type="ARBA" id="ARBA00022737"/>
    </source>
</evidence>
<feature type="compositionally biased region" description="Low complexity" evidence="7">
    <location>
        <begin position="122"/>
        <end position="135"/>
    </location>
</feature>
<keyword evidence="2 6" id="KW-0677">Repeat</keyword>
<keyword evidence="5 6" id="KW-0111">Calcium/phospholipid-binding</keyword>
<accession>A0A8I6RG30</accession>
<dbReference type="GO" id="GO:0012506">
    <property type="term" value="C:vesicle membrane"/>
    <property type="evidence" value="ECO:0007669"/>
    <property type="project" value="TreeGrafter"/>
</dbReference>
<evidence type="ECO:0000256" key="4">
    <source>
        <dbReference type="ARBA" id="ARBA00023216"/>
    </source>
</evidence>
<dbReference type="SMART" id="SM00335">
    <property type="entry name" value="ANX"/>
    <property type="match status" value="4"/>
</dbReference>
<organism evidence="8 9">
    <name type="scientific">Cimex lectularius</name>
    <name type="common">Bed bug</name>
    <name type="synonym">Acanthia lectularia</name>
    <dbReference type="NCBI Taxonomy" id="79782"/>
    <lineage>
        <taxon>Eukaryota</taxon>
        <taxon>Metazoa</taxon>
        <taxon>Ecdysozoa</taxon>
        <taxon>Arthropoda</taxon>
        <taxon>Hexapoda</taxon>
        <taxon>Insecta</taxon>
        <taxon>Pterygota</taxon>
        <taxon>Neoptera</taxon>
        <taxon>Paraneoptera</taxon>
        <taxon>Hemiptera</taxon>
        <taxon>Heteroptera</taxon>
        <taxon>Panheteroptera</taxon>
        <taxon>Cimicomorpha</taxon>
        <taxon>Cimicidae</taxon>
        <taxon>Cimex</taxon>
    </lineage>
</organism>
<feature type="compositionally biased region" description="Pro residues" evidence="7">
    <location>
        <begin position="65"/>
        <end position="103"/>
    </location>
</feature>
<evidence type="ECO:0000256" key="3">
    <source>
        <dbReference type="ARBA" id="ARBA00022837"/>
    </source>
</evidence>
<evidence type="ECO:0000256" key="5">
    <source>
        <dbReference type="ARBA" id="ARBA00023302"/>
    </source>
</evidence>
<dbReference type="InterPro" id="IPR018502">
    <property type="entry name" value="Annexin_repeat"/>
</dbReference>
<dbReference type="PROSITE" id="PS00223">
    <property type="entry name" value="ANNEXIN_1"/>
    <property type="match status" value="2"/>
</dbReference>
<protein>
    <recommendedName>
        <fullName evidence="6">Annexin</fullName>
    </recommendedName>
</protein>
<dbReference type="FunFam" id="1.10.220.10:FF:000002">
    <property type="entry name" value="Annexin"/>
    <property type="match status" value="1"/>
</dbReference>
<keyword evidence="4 6" id="KW-0041">Annexin</keyword>
<feature type="region of interest" description="Disordered" evidence="7">
    <location>
        <begin position="1"/>
        <end position="191"/>
    </location>
</feature>
<reference evidence="8" key="1">
    <citation type="submission" date="2022-01" db="UniProtKB">
        <authorList>
            <consortium name="EnsemblMetazoa"/>
        </authorList>
    </citation>
    <scope>IDENTIFICATION</scope>
</reference>
<dbReference type="FunFam" id="1.10.220.10:FF:000001">
    <property type="entry name" value="Annexin"/>
    <property type="match status" value="1"/>
</dbReference>
<dbReference type="GO" id="GO:0005634">
    <property type="term" value="C:nucleus"/>
    <property type="evidence" value="ECO:0007669"/>
    <property type="project" value="TreeGrafter"/>
</dbReference>
<dbReference type="GO" id="GO:0001786">
    <property type="term" value="F:phosphatidylserine binding"/>
    <property type="evidence" value="ECO:0007669"/>
    <property type="project" value="TreeGrafter"/>
</dbReference>
<dbReference type="KEGG" id="clec:106663713"/>
<dbReference type="Pfam" id="PF00191">
    <property type="entry name" value="Annexin"/>
    <property type="match status" value="4"/>
</dbReference>
<sequence length="518" mass="55972">MSYPGYPGYPQAPGQQPNQPPAYNPTSLSYPLYPGSSAPSYPQYPPQYPPGNSMPYPQQSCPYPSGNPSPYPSGNPSPYPSGNPSPYPSGNPSPYPSGNPSPYPGGVSVYPPSSSPYPPVTTYPSMGGTQSSPYPSGNPSPYPPQTSGYPAQKNVSYSTQSSPGCGYPGSMAQVSQPGTGYPSGPQGMGHSAPVYSSPAQANIKTPTPTVRPANPFNPREDAEVLRKAMKGFGTDEKALINVIANRTNEQRQRIAFEYKTLYGKDLISNLKSEISGYFEDAIVSLMTPRPEFLANEVHHALSGIGTVEETLVEILCTASNYEIKTLCMAYQKLYGKSLESDLAGDTSGSFRRLLVSLCQGNRSEMYQVDQAEAVNDAQKLLRAGELRLGTDESTFNAVLCSRSYTHLNQVFQEYYRLTGNDFEQAIKSEFSGDIEAGLLAIVRSVKDKADYFANELNKAMSGVGTRDRALIRIIVGRSEVDLGDIKVVFQRKFGKSLEEAVASETSGDYKRTLLAVLA</sequence>
<keyword evidence="3 6" id="KW-0106">Calcium</keyword>
<proteinExistence type="inferred from homology"/>
<evidence type="ECO:0000313" key="9">
    <source>
        <dbReference type="Proteomes" id="UP000494040"/>
    </source>
</evidence>
<feature type="compositionally biased region" description="Polar residues" evidence="7">
    <location>
        <begin position="145"/>
        <end position="163"/>
    </location>
</feature>
<evidence type="ECO:0000256" key="1">
    <source>
        <dbReference type="ARBA" id="ARBA00007831"/>
    </source>
</evidence>
<evidence type="ECO:0000313" key="8">
    <source>
        <dbReference type="EnsemblMetazoa" id="XP_014244256.1"/>
    </source>
</evidence>
<dbReference type="InterPro" id="IPR037104">
    <property type="entry name" value="Annexin_sf"/>
</dbReference>
<dbReference type="SUPFAM" id="SSF47874">
    <property type="entry name" value="Annexin"/>
    <property type="match status" value="1"/>
</dbReference>
<dbReference type="GO" id="GO:0005544">
    <property type="term" value="F:calcium-dependent phospholipid binding"/>
    <property type="evidence" value="ECO:0007669"/>
    <property type="project" value="UniProtKB-KW"/>
</dbReference>
<comment type="similarity">
    <text evidence="1 6">Belongs to the annexin family.</text>
</comment>
<comment type="domain">
    <text evidence="6">A pair of annexin repeats may form one binding site for calcium and phospholipid.</text>
</comment>
<dbReference type="PANTHER" id="PTHR10502:SF102">
    <property type="entry name" value="ANNEXIN B11"/>
    <property type="match status" value="1"/>
</dbReference>
<dbReference type="GO" id="GO:0005886">
    <property type="term" value="C:plasma membrane"/>
    <property type="evidence" value="ECO:0007669"/>
    <property type="project" value="TreeGrafter"/>
</dbReference>
<evidence type="ECO:0000256" key="6">
    <source>
        <dbReference type="RuleBase" id="RU003540"/>
    </source>
</evidence>
<dbReference type="FunFam" id="1.10.220.10:FF:000010">
    <property type="entry name" value="Annexin"/>
    <property type="match status" value="1"/>
</dbReference>
<dbReference type="InterPro" id="IPR018252">
    <property type="entry name" value="Annexin_repeat_CS"/>
</dbReference>
<dbReference type="GeneID" id="106663713"/>
<dbReference type="Gene3D" id="1.10.220.10">
    <property type="entry name" value="Annexin"/>
    <property type="match status" value="4"/>
</dbReference>
<dbReference type="PROSITE" id="PS51897">
    <property type="entry name" value="ANNEXIN_2"/>
    <property type="match status" value="4"/>
</dbReference>
<evidence type="ECO:0000256" key="7">
    <source>
        <dbReference type="SAM" id="MobiDB-lite"/>
    </source>
</evidence>
<keyword evidence="9" id="KW-1185">Reference proteome</keyword>
<name>A0A8I6RG30_CIMLE</name>
<dbReference type="OrthoDB" id="37886at2759"/>
<dbReference type="Proteomes" id="UP000494040">
    <property type="component" value="Unassembled WGS sequence"/>
</dbReference>
<dbReference type="OMA" id="DEKAIIH"/>
<dbReference type="EnsemblMetazoa" id="XM_014388770.2">
    <property type="protein sequence ID" value="XP_014244256.1"/>
    <property type="gene ID" value="LOC106663713"/>
</dbReference>
<dbReference type="GO" id="GO:0005737">
    <property type="term" value="C:cytoplasm"/>
    <property type="evidence" value="ECO:0007669"/>
    <property type="project" value="TreeGrafter"/>
</dbReference>
<dbReference type="PANTHER" id="PTHR10502">
    <property type="entry name" value="ANNEXIN"/>
    <property type="match status" value="1"/>
</dbReference>
<dbReference type="GO" id="GO:0005509">
    <property type="term" value="F:calcium ion binding"/>
    <property type="evidence" value="ECO:0007669"/>
    <property type="project" value="InterPro"/>
</dbReference>
<feature type="compositionally biased region" description="Low complexity" evidence="7">
    <location>
        <begin position="1"/>
        <end position="17"/>
    </location>
</feature>
<dbReference type="AlphaFoldDB" id="A0A8I6RG30"/>
<dbReference type="FunFam" id="1.10.220.10:FF:000004">
    <property type="entry name" value="Annexin"/>
    <property type="match status" value="1"/>
</dbReference>
<dbReference type="PRINTS" id="PR00196">
    <property type="entry name" value="ANNEXIN"/>
</dbReference>